<dbReference type="GO" id="GO:0005737">
    <property type="term" value="C:cytoplasm"/>
    <property type="evidence" value="ECO:0007669"/>
    <property type="project" value="TreeGrafter"/>
</dbReference>
<dbReference type="InterPro" id="IPR029033">
    <property type="entry name" value="His_PPase_superfam"/>
</dbReference>
<accession>A0A3D4VBR1</accession>
<evidence type="ECO:0000313" key="2">
    <source>
        <dbReference type="Proteomes" id="UP000264071"/>
    </source>
</evidence>
<comment type="caution">
    <text evidence="1">The sequence shown here is derived from an EMBL/GenBank/DDBJ whole genome shotgun (WGS) entry which is preliminary data.</text>
</comment>
<dbReference type="Proteomes" id="UP000264071">
    <property type="component" value="Unassembled WGS sequence"/>
</dbReference>
<dbReference type="Pfam" id="PF00300">
    <property type="entry name" value="His_Phos_1"/>
    <property type="match status" value="1"/>
</dbReference>
<evidence type="ECO:0000313" key="1">
    <source>
        <dbReference type="EMBL" id="HCT58560.1"/>
    </source>
</evidence>
<reference evidence="1 2" key="1">
    <citation type="journal article" date="2018" name="Nat. Biotechnol.">
        <title>A standardized bacterial taxonomy based on genome phylogeny substantially revises the tree of life.</title>
        <authorList>
            <person name="Parks D.H."/>
            <person name="Chuvochina M."/>
            <person name="Waite D.W."/>
            <person name="Rinke C."/>
            <person name="Skarshewski A."/>
            <person name="Chaumeil P.A."/>
            <person name="Hugenholtz P."/>
        </authorList>
    </citation>
    <scope>NUCLEOTIDE SEQUENCE [LARGE SCALE GENOMIC DNA]</scope>
    <source>
        <strain evidence="1">UBA8844</strain>
    </source>
</reference>
<dbReference type="AlphaFoldDB" id="A0A3D4VBR1"/>
<gene>
    <name evidence="1" type="ORF">DGD08_15250</name>
</gene>
<dbReference type="PANTHER" id="PTHR48100:SF59">
    <property type="entry name" value="ADENOSYLCOBALAMIN_ALPHA-RIBAZOLE PHOSPHATASE"/>
    <property type="match status" value="1"/>
</dbReference>
<dbReference type="CDD" id="cd07067">
    <property type="entry name" value="HP_PGM_like"/>
    <property type="match status" value="1"/>
</dbReference>
<protein>
    <recommendedName>
        <fullName evidence="3">Alpha-ribazole phosphatase</fullName>
    </recommendedName>
</protein>
<dbReference type="SUPFAM" id="SSF53254">
    <property type="entry name" value="Phosphoglycerate mutase-like"/>
    <property type="match status" value="1"/>
</dbReference>
<dbReference type="PANTHER" id="PTHR48100">
    <property type="entry name" value="BROAD-SPECIFICITY PHOSPHATASE YOR283W-RELATED"/>
    <property type="match status" value="1"/>
</dbReference>
<proteinExistence type="predicted"/>
<dbReference type="InterPro" id="IPR050275">
    <property type="entry name" value="PGM_Phosphatase"/>
</dbReference>
<sequence>MIPDESVDQDESRPVHLILVRHAEASHADGRCIGHTDLPLSDRGRQSLATLVTADGPLADALRSPDGSPLDITVMSSDLLRARDTAAAIASAFALPLVIDARLREMNFGAWDGRNWHELEMTEGASLREWMAQWTQHAPPGGETVAALAARVDGVFDSIRGMPHDTVVVVSHAGWIRTALCTLRDIPFTKMFDIPVDHLSVTVVELQRPRGLGAMVG</sequence>
<evidence type="ECO:0008006" key="3">
    <source>
        <dbReference type="Google" id="ProtNLM"/>
    </source>
</evidence>
<name>A0A3D4VBR1_9BACT</name>
<dbReference type="InterPro" id="IPR013078">
    <property type="entry name" value="His_Pase_superF_clade-1"/>
</dbReference>
<dbReference type="GO" id="GO:0016791">
    <property type="term" value="F:phosphatase activity"/>
    <property type="evidence" value="ECO:0007669"/>
    <property type="project" value="TreeGrafter"/>
</dbReference>
<organism evidence="1 2">
    <name type="scientific">Gemmatimonas aurantiaca</name>
    <dbReference type="NCBI Taxonomy" id="173480"/>
    <lineage>
        <taxon>Bacteria</taxon>
        <taxon>Pseudomonadati</taxon>
        <taxon>Gemmatimonadota</taxon>
        <taxon>Gemmatimonadia</taxon>
        <taxon>Gemmatimonadales</taxon>
        <taxon>Gemmatimonadaceae</taxon>
        <taxon>Gemmatimonas</taxon>
    </lineage>
</organism>
<dbReference type="Gene3D" id="3.40.50.1240">
    <property type="entry name" value="Phosphoglycerate mutase-like"/>
    <property type="match status" value="1"/>
</dbReference>
<dbReference type="EMBL" id="DPIY01000011">
    <property type="protein sequence ID" value="HCT58560.1"/>
    <property type="molecule type" value="Genomic_DNA"/>
</dbReference>
<dbReference type="SMART" id="SM00855">
    <property type="entry name" value="PGAM"/>
    <property type="match status" value="1"/>
</dbReference>